<sequence>MNNTQNNSDAHRFDGTVSLAVFRNKIESLYSDCSITTEKHSEHGSDLTLFYVNDGHCGTWQAGSGVIFSVSRVERNIKTSRDLTDFMSTIDVPKDL</sequence>
<keyword evidence="2" id="KW-1185">Reference proteome</keyword>
<evidence type="ECO:0000313" key="1">
    <source>
        <dbReference type="EMBL" id="KOO06909.1"/>
    </source>
</evidence>
<dbReference type="EMBL" id="LHPI01000013">
    <property type="protein sequence ID" value="KOO06909.1"/>
    <property type="molecule type" value="Genomic_DNA"/>
</dbReference>
<comment type="caution">
    <text evidence="1">The sequence shown here is derived from an EMBL/GenBank/DDBJ whole genome shotgun (WGS) entry which is preliminary data.</text>
</comment>
<protein>
    <submittedName>
        <fullName evidence="1">Uncharacterized protein</fullName>
    </submittedName>
</protein>
<dbReference type="Proteomes" id="UP000037530">
    <property type="component" value="Unassembled WGS sequence"/>
</dbReference>
<name>A0A0M0HXV4_9VIBR</name>
<dbReference type="PATRIC" id="fig|171383.3.peg.2964"/>
<proteinExistence type="predicted"/>
<dbReference type="RefSeq" id="WP_053409831.1">
    <property type="nucleotide sequence ID" value="NZ_LHPI01000013.1"/>
</dbReference>
<accession>A0A0M0HXV4</accession>
<dbReference type="STRING" id="171383.AKJ31_14500"/>
<reference evidence="2" key="1">
    <citation type="submission" date="2015-08" db="EMBL/GenBank/DDBJ databases">
        <title>Vibrio galatheae sp. nov., a novel member of the Vibrionaceae family isolated from the Solomon Islands.</title>
        <authorList>
            <person name="Giubergia S."/>
            <person name="Machado H."/>
            <person name="Mateiu R.V."/>
            <person name="Gram L."/>
        </authorList>
    </citation>
    <scope>NUCLEOTIDE SEQUENCE [LARGE SCALE GENOMIC DNA]</scope>
    <source>
        <strain evidence="2">DSM 19134</strain>
    </source>
</reference>
<organism evidence="1 2">
    <name type="scientific">Vibrio hepatarius</name>
    <dbReference type="NCBI Taxonomy" id="171383"/>
    <lineage>
        <taxon>Bacteria</taxon>
        <taxon>Pseudomonadati</taxon>
        <taxon>Pseudomonadota</taxon>
        <taxon>Gammaproteobacteria</taxon>
        <taxon>Vibrionales</taxon>
        <taxon>Vibrionaceae</taxon>
        <taxon>Vibrio</taxon>
        <taxon>Vibrio oreintalis group</taxon>
    </lineage>
</organism>
<gene>
    <name evidence="1" type="ORF">AKJ31_14500</name>
</gene>
<dbReference type="AlphaFoldDB" id="A0A0M0HXV4"/>
<evidence type="ECO:0000313" key="2">
    <source>
        <dbReference type="Proteomes" id="UP000037530"/>
    </source>
</evidence>